<gene>
    <name evidence="1" type="ORF">L9F63_006887</name>
</gene>
<feature type="non-terminal residue" evidence="1">
    <location>
        <position position="73"/>
    </location>
</feature>
<protein>
    <submittedName>
        <fullName evidence="1">Uncharacterized protein</fullName>
    </submittedName>
</protein>
<accession>A0AAD7Z992</accession>
<reference evidence="1" key="2">
    <citation type="submission" date="2023-05" db="EMBL/GenBank/DDBJ databases">
        <authorList>
            <person name="Fouks B."/>
        </authorList>
    </citation>
    <scope>NUCLEOTIDE SEQUENCE</scope>
    <source>
        <strain evidence="1">Stay&amp;Tobe</strain>
        <tissue evidence="1">Testes</tissue>
    </source>
</reference>
<evidence type="ECO:0000313" key="1">
    <source>
        <dbReference type="EMBL" id="KAJ9576288.1"/>
    </source>
</evidence>
<feature type="non-terminal residue" evidence="1">
    <location>
        <position position="1"/>
    </location>
</feature>
<proteinExistence type="predicted"/>
<evidence type="ECO:0000313" key="2">
    <source>
        <dbReference type="Proteomes" id="UP001233999"/>
    </source>
</evidence>
<dbReference type="EMBL" id="JASPKZ010009802">
    <property type="protein sequence ID" value="KAJ9576288.1"/>
    <property type="molecule type" value="Genomic_DNA"/>
</dbReference>
<name>A0AAD7Z992_DIPPU</name>
<reference evidence="1" key="1">
    <citation type="journal article" date="2023" name="IScience">
        <title>Live-bearing cockroach genome reveals convergent evolutionary mechanisms linked to viviparity in insects and beyond.</title>
        <authorList>
            <person name="Fouks B."/>
            <person name="Harrison M.C."/>
            <person name="Mikhailova A.A."/>
            <person name="Marchal E."/>
            <person name="English S."/>
            <person name="Carruthers M."/>
            <person name="Jennings E.C."/>
            <person name="Chiamaka E.L."/>
            <person name="Frigard R.A."/>
            <person name="Pippel M."/>
            <person name="Attardo G.M."/>
            <person name="Benoit J.B."/>
            <person name="Bornberg-Bauer E."/>
            <person name="Tobe S.S."/>
        </authorList>
    </citation>
    <scope>NUCLEOTIDE SEQUENCE</scope>
    <source>
        <strain evidence="1">Stay&amp;Tobe</strain>
    </source>
</reference>
<comment type="caution">
    <text evidence="1">The sequence shown here is derived from an EMBL/GenBank/DDBJ whole genome shotgun (WGS) entry which is preliminary data.</text>
</comment>
<keyword evidence="2" id="KW-1185">Reference proteome</keyword>
<sequence>TVGSVWNSCVLRESIDFDLIENISDYEMNNSDFEEVVELEGRSDIDVNSIGLNSANVLIFNKELNIECCSRYI</sequence>
<dbReference type="AlphaFoldDB" id="A0AAD7Z992"/>
<organism evidence="1 2">
    <name type="scientific">Diploptera punctata</name>
    <name type="common">Pacific beetle cockroach</name>
    <dbReference type="NCBI Taxonomy" id="6984"/>
    <lineage>
        <taxon>Eukaryota</taxon>
        <taxon>Metazoa</taxon>
        <taxon>Ecdysozoa</taxon>
        <taxon>Arthropoda</taxon>
        <taxon>Hexapoda</taxon>
        <taxon>Insecta</taxon>
        <taxon>Pterygota</taxon>
        <taxon>Neoptera</taxon>
        <taxon>Polyneoptera</taxon>
        <taxon>Dictyoptera</taxon>
        <taxon>Blattodea</taxon>
        <taxon>Blaberoidea</taxon>
        <taxon>Blaberidae</taxon>
        <taxon>Diplopterinae</taxon>
        <taxon>Diploptera</taxon>
    </lineage>
</organism>
<dbReference type="Proteomes" id="UP001233999">
    <property type="component" value="Unassembled WGS sequence"/>
</dbReference>